<keyword evidence="2" id="KW-1185">Reference proteome</keyword>
<name>A0AAD1W7X0_PELCU</name>
<evidence type="ECO:0000313" key="1">
    <source>
        <dbReference type="EMBL" id="CAH2295742.1"/>
    </source>
</evidence>
<sequence>IIVDCTYTFAYIYSPNRRQHTFLTRTLTKLQKFQEGLLILAGNLDIALDPQTDASRGTSTLSQHCICSAQAALHGWGLVDCWRVAHPEDRDFTYYSLVHKQYSHIDYVFVAQEYLPLVLNSDIGIFGTSDHAPVSAQFKSPLYKPSDRQWKFNENLLTNPDDTAQTKQVLTQYFDDNARPEVPPRTIWEACKFVIRGHYINICSQRKKEHTNHISEKELRTIFSHRLKTLAMPFIPPTFRTNLSDSEFVFNIPQMPHD</sequence>
<evidence type="ECO:0008006" key="3">
    <source>
        <dbReference type="Google" id="ProtNLM"/>
    </source>
</evidence>
<dbReference type="AlphaFoldDB" id="A0AAD1W7X0"/>
<dbReference type="SUPFAM" id="SSF56219">
    <property type="entry name" value="DNase I-like"/>
    <property type="match status" value="1"/>
</dbReference>
<dbReference type="Proteomes" id="UP001295444">
    <property type="component" value="Chromosome 05"/>
</dbReference>
<reference evidence="1" key="1">
    <citation type="submission" date="2022-03" db="EMBL/GenBank/DDBJ databases">
        <authorList>
            <person name="Alioto T."/>
            <person name="Alioto T."/>
            <person name="Gomez Garrido J."/>
        </authorList>
    </citation>
    <scope>NUCLEOTIDE SEQUENCE</scope>
</reference>
<feature type="non-terminal residue" evidence="1">
    <location>
        <position position="1"/>
    </location>
</feature>
<organism evidence="1 2">
    <name type="scientific">Pelobates cultripes</name>
    <name type="common">Western spadefoot toad</name>
    <dbReference type="NCBI Taxonomy" id="61616"/>
    <lineage>
        <taxon>Eukaryota</taxon>
        <taxon>Metazoa</taxon>
        <taxon>Chordata</taxon>
        <taxon>Craniata</taxon>
        <taxon>Vertebrata</taxon>
        <taxon>Euteleostomi</taxon>
        <taxon>Amphibia</taxon>
        <taxon>Batrachia</taxon>
        <taxon>Anura</taxon>
        <taxon>Pelobatoidea</taxon>
        <taxon>Pelobatidae</taxon>
        <taxon>Pelobates</taxon>
    </lineage>
</organism>
<dbReference type="InterPro" id="IPR036691">
    <property type="entry name" value="Endo/exonu/phosph_ase_sf"/>
</dbReference>
<dbReference type="EMBL" id="OW240916">
    <property type="protein sequence ID" value="CAH2295742.1"/>
    <property type="molecule type" value="Genomic_DNA"/>
</dbReference>
<accession>A0AAD1W7X0</accession>
<dbReference type="Gene3D" id="3.60.10.10">
    <property type="entry name" value="Endonuclease/exonuclease/phosphatase"/>
    <property type="match status" value="1"/>
</dbReference>
<protein>
    <recommendedName>
        <fullName evidence="3">Endonuclease/exonuclease/phosphatase domain-containing protein</fullName>
    </recommendedName>
</protein>
<evidence type="ECO:0000313" key="2">
    <source>
        <dbReference type="Proteomes" id="UP001295444"/>
    </source>
</evidence>
<gene>
    <name evidence="1" type="ORF">PECUL_23A023333</name>
</gene>
<proteinExistence type="predicted"/>